<evidence type="ECO:0000313" key="2">
    <source>
        <dbReference type="Proteomes" id="UP001176940"/>
    </source>
</evidence>
<name>A0ABN9KSV6_9NEOB</name>
<protein>
    <submittedName>
        <fullName evidence="1">Uncharacterized protein</fullName>
    </submittedName>
</protein>
<dbReference type="EMBL" id="CAUEEQ010000547">
    <property type="protein sequence ID" value="CAJ0917211.1"/>
    <property type="molecule type" value="Genomic_DNA"/>
</dbReference>
<keyword evidence="2" id="KW-1185">Reference proteome</keyword>
<reference evidence="1" key="1">
    <citation type="submission" date="2023-07" db="EMBL/GenBank/DDBJ databases">
        <authorList>
            <person name="Stuckert A."/>
        </authorList>
    </citation>
    <scope>NUCLEOTIDE SEQUENCE</scope>
</reference>
<evidence type="ECO:0000313" key="1">
    <source>
        <dbReference type="EMBL" id="CAJ0917211.1"/>
    </source>
</evidence>
<organism evidence="1 2">
    <name type="scientific">Ranitomeya imitator</name>
    <name type="common">mimic poison frog</name>
    <dbReference type="NCBI Taxonomy" id="111125"/>
    <lineage>
        <taxon>Eukaryota</taxon>
        <taxon>Metazoa</taxon>
        <taxon>Chordata</taxon>
        <taxon>Craniata</taxon>
        <taxon>Vertebrata</taxon>
        <taxon>Euteleostomi</taxon>
        <taxon>Amphibia</taxon>
        <taxon>Batrachia</taxon>
        <taxon>Anura</taxon>
        <taxon>Neobatrachia</taxon>
        <taxon>Hyloidea</taxon>
        <taxon>Dendrobatidae</taxon>
        <taxon>Dendrobatinae</taxon>
        <taxon>Ranitomeya</taxon>
    </lineage>
</organism>
<dbReference type="Proteomes" id="UP001176940">
    <property type="component" value="Unassembled WGS sequence"/>
</dbReference>
<gene>
    <name evidence="1" type="ORF">RIMI_LOCUS458143</name>
</gene>
<proteinExistence type="predicted"/>
<comment type="caution">
    <text evidence="1">The sequence shown here is derived from an EMBL/GenBank/DDBJ whole genome shotgun (WGS) entry which is preliminary data.</text>
</comment>
<sequence>MFKLPLANLQAAPVLNTLPYKPPFRQPQPSRLFIRHSQQSRPSCSTSRPPYSHSLRYKSQQLYSPKQPCVQQLSQIRPPAHLTYQPASNTFTPAIGTM</sequence>
<accession>A0ABN9KSV6</accession>